<dbReference type="OrthoDB" id="573733at2"/>
<name>A0A4R1PYR3_9FIRM</name>
<comment type="caution">
    <text evidence="1">The sequence shown here is derived from an EMBL/GenBank/DDBJ whole genome shotgun (WGS) entry which is preliminary data.</text>
</comment>
<protein>
    <submittedName>
        <fullName evidence="1">Uncharacterized protein (DUF2164 family)</fullName>
    </submittedName>
</protein>
<accession>A0A4R1PYR3</accession>
<dbReference type="RefSeq" id="WP_132079053.1">
    <property type="nucleotide sequence ID" value="NZ_DAIMLW010000260.1"/>
</dbReference>
<dbReference type="EMBL" id="SLUI01000005">
    <property type="protein sequence ID" value="TCL37849.1"/>
    <property type="molecule type" value="Genomic_DNA"/>
</dbReference>
<dbReference type="Pfam" id="PF09932">
    <property type="entry name" value="DUF2164"/>
    <property type="match status" value="1"/>
</dbReference>
<dbReference type="AlphaFoldDB" id="A0A4R1PYR3"/>
<dbReference type="InterPro" id="IPR018680">
    <property type="entry name" value="DUF2164"/>
</dbReference>
<dbReference type="Proteomes" id="UP000295063">
    <property type="component" value="Unassembled WGS sequence"/>
</dbReference>
<keyword evidence="2" id="KW-1185">Reference proteome</keyword>
<gene>
    <name evidence="1" type="ORF">EV210_105290</name>
</gene>
<proteinExistence type="predicted"/>
<organism evidence="1 2">
    <name type="scientific">Anaerospora hongkongensis</name>
    <dbReference type="NCBI Taxonomy" id="244830"/>
    <lineage>
        <taxon>Bacteria</taxon>
        <taxon>Bacillati</taxon>
        <taxon>Bacillota</taxon>
        <taxon>Negativicutes</taxon>
        <taxon>Selenomonadales</taxon>
        <taxon>Sporomusaceae</taxon>
        <taxon>Anaerospora</taxon>
    </lineage>
</organism>
<reference evidence="1 2" key="1">
    <citation type="submission" date="2019-03" db="EMBL/GenBank/DDBJ databases">
        <title>Genomic Encyclopedia of Type Strains, Phase IV (KMG-IV): sequencing the most valuable type-strain genomes for metagenomic binning, comparative biology and taxonomic classification.</title>
        <authorList>
            <person name="Goeker M."/>
        </authorList>
    </citation>
    <scope>NUCLEOTIDE SEQUENCE [LARGE SCALE GENOMIC DNA]</scope>
    <source>
        <strain evidence="1 2">DSM 15969</strain>
    </source>
</reference>
<evidence type="ECO:0000313" key="1">
    <source>
        <dbReference type="EMBL" id="TCL37849.1"/>
    </source>
</evidence>
<evidence type="ECO:0000313" key="2">
    <source>
        <dbReference type="Proteomes" id="UP000295063"/>
    </source>
</evidence>
<sequence length="77" mass="8985">MKELEFSKEVSQDLLRSIQEFFLTEREEEISEFQAAKVLEFITVQIGPHIYNQAIKDAHALLSNSIEDLYGLEKRAR</sequence>